<protein>
    <submittedName>
        <fullName evidence="2">Uncharacterized protein</fullName>
    </submittedName>
</protein>
<sequence length="94" mass="11254">MFFLVTVIYYYVELSKLKLSDVTNSVRKLVYLNFLGMSSAVTFAYLIVDFIMDFYNDSSLYFWGWFLVMTITVARSLWLNYLEFTPRKTDHIEK</sequence>
<accession>A0A0G3CHI2</accession>
<keyword evidence="1" id="KW-1133">Transmembrane helix</keyword>
<organism evidence="2 3">
    <name type="scientific">Methanosarcina barkeri CM1</name>
    <dbReference type="NCBI Taxonomy" id="796385"/>
    <lineage>
        <taxon>Archaea</taxon>
        <taxon>Methanobacteriati</taxon>
        <taxon>Methanobacteriota</taxon>
        <taxon>Stenosarchaea group</taxon>
        <taxon>Methanomicrobia</taxon>
        <taxon>Methanosarcinales</taxon>
        <taxon>Methanosarcinaceae</taxon>
        <taxon>Methanosarcina</taxon>
    </lineage>
</organism>
<evidence type="ECO:0000313" key="2">
    <source>
        <dbReference type="EMBL" id="AKJ38577.1"/>
    </source>
</evidence>
<keyword evidence="1" id="KW-0812">Transmembrane</keyword>
<feature type="transmembrane region" description="Helical" evidence="1">
    <location>
        <begin position="60"/>
        <end position="78"/>
    </location>
</feature>
<gene>
    <name evidence="2" type="ORF">MCM1_1537</name>
</gene>
<evidence type="ECO:0000256" key="1">
    <source>
        <dbReference type="SAM" id="Phobius"/>
    </source>
</evidence>
<dbReference type="Proteomes" id="UP000035331">
    <property type="component" value="Chromosome"/>
</dbReference>
<reference evidence="2 3" key="2">
    <citation type="journal article" date="2015" name="Stand. Genomic Sci.">
        <title>The complete genome sequence of the rumen methanogen Methanosarcina barkeri CM1.</title>
        <authorList>
            <person name="Lambie S.C."/>
            <person name="Kelly W.J."/>
            <person name="Leahy S.C."/>
            <person name="Li D."/>
            <person name="Reilly K."/>
            <person name="McAllister T.A."/>
            <person name="Valle E.R."/>
            <person name="Attwood G.T."/>
            <person name="Altermann E."/>
        </authorList>
    </citation>
    <scope>NUCLEOTIDE SEQUENCE [LARGE SCALE GENOMIC DNA]</scope>
    <source>
        <strain evidence="2 3">CM1</strain>
    </source>
</reference>
<name>A0A0G3CHI2_METBA</name>
<dbReference type="AlphaFoldDB" id="A0A0G3CHI2"/>
<reference evidence="3" key="1">
    <citation type="submission" date="2014-06" db="EMBL/GenBank/DDBJ databases">
        <title>The complete genome sequence of Methanosarcina barkeri CM1.</title>
        <authorList>
            <consortium name="Pastoral Greenhouse Gas Research Consortium"/>
            <person name="Lambie S.C."/>
            <person name="Leahy S.C."/>
            <person name="Kelly W.J."/>
            <person name="Li D."/>
            <person name="Reilly K."/>
            <person name="Attwood G.T."/>
            <person name="Altermann E."/>
        </authorList>
    </citation>
    <scope>NUCLEOTIDE SEQUENCE [LARGE SCALE GENOMIC DNA]</scope>
    <source>
        <strain evidence="3">CM1</strain>
    </source>
</reference>
<proteinExistence type="predicted"/>
<feature type="transmembrane region" description="Helical" evidence="1">
    <location>
        <begin position="29"/>
        <end position="48"/>
    </location>
</feature>
<dbReference type="PATRIC" id="fig|796385.3.peg.1918"/>
<dbReference type="EMBL" id="CP008746">
    <property type="protein sequence ID" value="AKJ38577.1"/>
    <property type="molecule type" value="Genomic_DNA"/>
</dbReference>
<evidence type="ECO:0000313" key="3">
    <source>
        <dbReference type="Proteomes" id="UP000035331"/>
    </source>
</evidence>
<keyword evidence="1" id="KW-0472">Membrane</keyword>